<name>M1BEU6_SOLTU</name>
<evidence type="ECO:0000313" key="2">
    <source>
        <dbReference type="Proteomes" id="UP000011115"/>
    </source>
</evidence>
<dbReference type="InParanoid" id="M1BEU6"/>
<reference evidence="2" key="1">
    <citation type="journal article" date="2011" name="Nature">
        <title>Genome sequence and analysis of the tuber crop potato.</title>
        <authorList>
            <consortium name="The Potato Genome Sequencing Consortium"/>
        </authorList>
    </citation>
    <scope>NUCLEOTIDE SEQUENCE [LARGE SCALE GENOMIC DNA]</scope>
    <source>
        <strain evidence="2">cv. DM1-3 516 R44</strain>
    </source>
</reference>
<evidence type="ECO:0000313" key="1">
    <source>
        <dbReference type="EnsemblPlants" id="PGSC0003DMT400043548"/>
    </source>
</evidence>
<reference evidence="1" key="2">
    <citation type="submission" date="2015-06" db="UniProtKB">
        <authorList>
            <consortium name="EnsemblPlants"/>
        </authorList>
    </citation>
    <scope>IDENTIFICATION</scope>
    <source>
        <strain evidence="1">DM1-3 516 R44</strain>
    </source>
</reference>
<sequence>MLEHMHMVMTWKLAKHDIPYCYLLNYVFKHFEVPLGRGVPGTTKQMFTTTTLLECECVERKARGRSQVVDLLEQQASLK</sequence>
<protein>
    <submittedName>
        <fullName evidence="1">Uncharacterized protein</fullName>
    </submittedName>
</protein>
<dbReference type="PaxDb" id="4113-PGSC0003DMT400043548"/>
<proteinExistence type="predicted"/>
<accession>M1BEU6</accession>
<dbReference type="Gramene" id="PGSC0003DMT400043548">
    <property type="protein sequence ID" value="PGSC0003DMT400043548"/>
    <property type="gene ID" value="PGSC0003DMG400016910"/>
</dbReference>
<dbReference type="STRING" id="4113.M1BEU6"/>
<keyword evidence="2" id="KW-1185">Reference proteome</keyword>
<organism evidence="1 2">
    <name type="scientific">Solanum tuberosum</name>
    <name type="common">Potato</name>
    <dbReference type="NCBI Taxonomy" id="4113"/>
    <lineage>
        <taxon>Eukaryota</taxon>
        <taxon>Viridiplantae</taxon>
        <taxon>Streptophyta</taxon>
        <taxon>Embryophyta</taxon>
        <taxon>Tracheophyta</taxon>
        <taxon>Spermatophyta</taxon>
        <taxon>Magnoliopsida</taxon>
        <taxon>eudicotyledons</taxon>
        <taxon>Gunneridae</taxon>
        <taxon>Pentapetalae</taxon>
        <taxon>asterids</taxon>
        <taxon>lamiids</taxon>
        <taxon>Solanales</taxon>
        <taxon>Solanaceae</taxon>
        <taxon>Solanoideae</taxon>
        <taxon>Solaneae</taxon>
        <taxon>Solanum</taxon>
    </lineage>
</organism>
<dbReference type="AlphaFoldDB" id="M1BEU6"/>
<dbReference type="EnsemblPlants" id="PGSC0003DMT400043548">
    <property type="protein sequence ID" value="PGSC0003DMT400043548"/>
    <property type="gene ID" value="PGSC0003DMG400016910"/>
</dbReference>
<dbReference type="HOGENOM" id="CLU_2610665_0_0_1"/>
<dbReference type="Proteomes" id="UP000011115">
    <property type="component" value="Unassembled WGS sequence"/>
</dbReference>